<evidence type="ECO:0000313" key="2">
    <source>
        <dbReference type="EMBL" id="GAD11874.1"/>
    </source>
</evidence>
<dbReference type="Proteomes" id="UP000016424">
    <property type="component" value="Unassembled WGS sequence"/>
</dbReference>
<name>U2XZ54_GEOKU</name>
<gene>
    <name evidence="2" type="ORF">GBL_0091</name>
</gene>
<evidence type="ECO:0000313" key="3">
    <source>
        <dbReference type="Proteomes" id="UP000016424"/>
    </source>
</evidence>
<feature type="region of interest" description="Disordered" evidence="1">
    <location>
        <begin position="26"/>
        <end position="65"/>
    </location>
</feature>
<evidence type="ECO:0000256" key="1">
    <source>
        <dbReference type="SAM" id="MobiDB-lite"/>
    </source>
</evidence>
<accession>U2XZ54</accession>
<comment type="caution">
    <text evidence="2">The sequence shown here is derived from an EMBL/GenBank/DDBJ whole genome shotgun (WGS) entry which is preliminary data.</text>
</comment>
<dbReference type="EMBL" id="BASG01000001">
    <property type="protein sequence ID" value="GAD11874.1"/>
    <property type="molecule type" value="Genomic_DNA"/>
</dbReference>
<proteinExistence type="predicted"/>
<organism evidence="2 3">
    <name type="scientific">Geobacillus kaustophilus GBlys</name>
    <dbReference type="NCBI Taxonomy" id="1337888"/>
    <lineage>
        <taxon>Bacteria</taxon>
        <taxon>Bacillati</taxon>
        <taxon>Bacillota</taxon>
        <taxon>Bacilli</taxon>
        <taxon>Bacillales</taxon>
        <taxon>Anoxybacillaceae</taxon>
        <taxon>Geobacillus</taxon>
        <taxon>Geobacillus thermoleovorans group</taxon>
    </lineage>
</organism>
<protein>
    <submittedName>
        <fullName evidence="2">Uncharacterized protein</fullName>
    </submittedName>
</protein>
<feature type="compositionally biased region" description="Polar residues" evidence="1">
    <location>
        <begin position="30"/>
        <end position="46"/>
    </location>
</feature>
<reference evidence="3" key="1">
    <citation type="journal article" date="2013" name="Genome">
        <title>Draft Genome Sequence of Geobacillus kaustophilus GBlys, a Lysogenic Strain with Bacteriophage phiOH2.</title>
        <authorList>
            <person name="Doi K."/>
            <person name="Mori K."/>
            <person name="Martono H."/>
            <person name="Nagayoshi Y."/>
            <person name="Fujino Y."/>
            <person name="Tashiro K."/>
            <person name="Kuhara S."/>
            <person name="Ohshima T."/>
        </authorList>
    </citation>
    <scope>NUCLEOTIDE SEQUENCE [LARGE SCALE GENOMIC DNA]</scope>
    <source>
        <strain evidence="3">GBlys</strain>
    </source>
</reference>
<dbReference type="AlphaFoldDB" id="U2XZ54"/>
<sequence>MYNYHTIHYRQLATKSQPFCRFVHKPFTGSLPQHSPSHQKIPSGNNRGDRLTPEQTDVGTRALLP</sequence>